<name>A0A2N0A3A3_9LEPT</name>
<keyword evidence="3" id="KW-1185">Reference proteome</keyword>
<protein>
    <submittedName>
        <fullName evidence="2">Uncharacterized protein</fullName>
    </submittedName>
</protein>
<organism evidence="2 3">
    <name type="scientific">Leptospira neocaledonica</name>
    <dbReference type="NCBI Taxonomy" id="2023192"/>
    <lineage>
        <taxon>Bacteria</taxon>
        <taxon>Pseudomonadati</taxon>
        <taxon>Spirochaetota</taxon>
        <taxon>Spirochaetia</taxon>
        <taxon>Leptospirales</taxon>
        <taxon>Leptospiraceae</taxon>
        <taxon>Leptospira</taxon>
    </lineage>
</organism>
<evidence type="ECO:0000313" key="3">
    <source>
        <dbReference type="Proteomes" id="UP000231843"/>
    </source>
</evidence>
<gene>
    <name evidence="2" type="ORF">CH365_00585</name>
</gene>
<dbReference type="EMBL" id="NPEA01000001">
    <property type="protein sequence ID" value="PJZ78765.1"/>
    <property type="molecule type" value="Genomic_DNA"/>
</dbReference>
<sequence length="101" mass="11850">MSDSVEELQKKIKIQNDIIKGYEKVLRLNEQELENADEIIRMYETIIQYSGQELKDVKEAFDATSIVTNLSRDELISAMNRIKELELANRKLREESLKFQS</sequence>
<comment type="caution">
    <text evidence="2">The sequence shown here is derived from an EMBL/GenBank/DDBJ whole genome shotgun (WGS) entry which is preliminary data.</text>
</comment>
<reference evidence="2 3" key="1">
    <citation type="submission" date="2017-07" db="EMBL/GenBank/DDBJ databases">
        <title>Leptospira spp. isolated from tropical soils.</title>
        <authorList>
            <person name="Thibeaux R."/>
            <person name="Iraola G."/>
            <person name="Ferres I."/>
            <person name="Bierque E."/>
            <person name="Girault D."/>
            <person name="Soupe-Gilbert M.-E."/>
            <person name="Picardeau M."/>
            <person name="Goarant C."/>
        </authorList>
    </citation>
    <scope>NUCLEOTIDE SEQUENCE [LARGE SCALE GENOMIC DNA]</scope>
    <source>
        <strain evidence="2 3">ES4-C-A1</strain>
    </source>
</reference>
<dbReference type="Proteomes" id="UP000231843">
    <property type="component" value="Unassembled WGS sequence"/>
</dbReference>
<feature type="coiled-coil region" evidence="1">
    <location>
        <begin position="5"/>
        <end position="39"/>
    </location>
</feature>
<evidence type="ECO:0000256" key="1">
    <source>
        <dbReference type="SAM" id="Coils"/>
    </source>
</evidence>
<evidence type="ECO:0000313" key="2">
    <source>
        <dbReference type="EMBL" id="PJZ78765.1"/>
    </source>
</evidence>
<dbReference type="OrthoDB" id="344450at2"/>
<dbReference type="AlphaFoldDB" id="A0A2N0A3A3"/>
<proteinExistence type="predicted"/>
<keyword evidence="1" id="KW-0175">Coiled coil</keyword>
<dbReference type="RefSeq" id="WP_100766669.1">
    <property type="nucleotide sequence ID" value="NZ_NPEA01000001.1"/>
</dbReference>
<accession>A0A2N0A3A3</accession>